<comment type="caution">
    <text evidence="8">The sequence shown here is derived from an EMBL/GenBank/DDBJ whole genome shotgun (WGS) entry which is preliminary data.</text>
</comment>
<dbReference type="CDD" id="cd21177">
    <property type="entry name" value="LPMO_AA10"/>
    <property type="match status" value="1"/>
</dbReference>
<organism evidence="8 9">
    <name type="scientific">Serratia marcescens</name>
    <dbReference type="NCBI Taxonomy" id="615"/>
    <lineage>
        <taxon>Bacteria</taxon>
        <taxon>Pseudomonadati</taxon>
        <taxon>Pseudomonadota</taxon>
        <taxon>Gammaproteobacteria</taxon>
        <taxon>Enterobacterales</taxon>
        <taxon>Yersiniaceae</taxon>
        <taxon>Serratia</taxon>
    </lineage>
</organism>
<dbReference type="GO" id="GO:0008061">
    <property type="term" value="F:chitin binding"/>
    <property type="evidence" value="ECO:0007669"/>
    <property type="project" value="UniProtKB-KW"/>
</dbReference>
<feature type="domain" description="N-acetylglucosamine binding protein A" evidence="6">
    <location>
        <begin position="207"/>
        <end position="296"/>
    </location>
</feature>
<evidence type="ECO:0000256" key="3">
    <source>
        <dbReference type="ARBA" id="ARBA00022729"/>
    </source>
</evidence>
<dbReference type="Pfam" id="PF21868">
    <property type="entry name" value="GbpA_D3"/>
    <property type="match status" value="1"/>
</dbReference>
<evidence type="ECO:0000259" key="5">
    <source>
        <dbReference type="Pfam" id="PF03067"/>
    </source>
</evidence>
<evidence type="ECO:0000259" key="6">
    <source>
        <dbReference type="Pfam" id="PF18416"/>
    </source>
</evidence>
<dbReference type="Pfam" id="PF18416">
    <property type="entry name" value="GbpA_2"/>
    <property type="match status" value="1"/>
</dbReference>
<gene>
    <name evidence="8" type="primary">gbpA</name>
    <name evidence="8" type="ORF">RF091_16520</name>
</gene>
<name>A0ABD5BLL1_SERMA</name>
<dbReference type="InterPro" id="IPR054063">
    <property type="entry name" value="GbpA_D3"/>
</dbReference>
<dbReference type="Gene3D" id="2.60.40.2550">
    <property type="match status" value="1"/>
</dbReference>
<dbReference type="Gene3D" id="3.30.70.2150">
    <property type="match status" value="1"/>
</dbReference>
<evidence type="ECO:0000313" key="9">
    <source>
        <dbReference type="Proteomes" id="UP001234811"/>
    </source>
</evidence>
<evidence type="ECO:0000256" key="2">
    <source>
        <dbReference type="ARBA" id="ARBA00022669"/>
    </source>
</evidence>
<sequence length="478" mass="52566">MKLSKIALMMATLAASSAAWSHGYIEVPESRAYKCKLGSNTDCGRAQWEPQSVEQVSGFPGGATPLDGQLASGGVNGFESLDRQGVNVWALNTMKPGPQTFTWYHTAKHKTNNWRYYITKQDWDVNKPLSREAFEKEPFCEIDGHAKPPKDREVHQCVVPERTGYQVIYGVWEINDTVNSFYQVVDVNFEDDGVVSEWRKQLQGSLTGKNLQVGDKVIARFFDADGEVLTMKTELAIDSETLTDKNRWGHALASKINTEQKAVRAGVKDGKGNVNPVFGNNAVYAKQGSTMKSVVISYEEETPAITEEIRIGNLSSTKIKDGKAQLTFNAEVKGKLTVEARVYDHGQTEKGYVKATLEDASQPLTMALSNVSEGHHMLKVIASNDNGQSIQPDIENFNLEAESTGGGGGGGNGDYNFVFPNALSKYTAGTTVLQPKDGKVYQCKPFPYSGYCMQWNSGATHFEPGVGSNWQDAWVVKK</sequence>
<evidence type="ECO:0000259" key="7">
    <source>
        <dbReference type="Pfam" id="PF21868"/>
    </source>
</evidence>
<dbReference type="InterPro" id="IPR051024">
    <property type="entry name" value="GlcNAc_Chitin_IntDeg"/>
</dbReference>
<feature type="chain" id="PRO_5044889273" evidence="4">
    <location>
        <begin position="22"/>
        <end position="478"/>
    </location>
</feature>
<dbReference type="EMBL" id="JAVIPQ010000243">
    <property type="protein sequence ID" value="MDQ9557111.1"/>
    <property type="molecule type" value="Genomic_DNA"/>
</dbReference>
<dbReference type="NCBIfam" id="NF009690">
    <property type="entry name" value="PRK13211.1"/>
    <property type="match status" value="1"/>
</dbReference>
<dbReference type="InterPro" id="IPR004302">
    <property type="entry name" value="Cellulose/chitin-bd_N"/>
</dbReference>
<feature type="signal peptide" evidence="4">
    <location>
        <begin position="1"/>
        <end position="21"/>
    </location>
</feature>
<evidence type="ECO:0000313" key="8">
    <source>
        <dbReference type="EMBL" id="MDQ9557111.1"/>
    </source>
</evidence>
<dbReference type="InterPro" id="IPR014756">
    <property type="entry name" value="Ig_E-set"/>
</dbReference>
<dbReference type="RefSeq" id="WP_047568993.1">
    <property type="nucleotide sequence ID" value="NZ_CP026050.1"/>
</dbReference>
<keyword evidence="2" id="KW-0147">Chitin-binding</keyword>
<dbReference type="Proteomes" id="UP001234811">
    <property type="component" value="Unassembled WGS sequence"/>
</dbReference>
<protein>
    <submittedName>
        <fullName evidence="8">N-acetylglucosamine-binding protein GbpA</fullName>
    </submittedName>
</protein>
<keyword evidence="1" id="KW-0964">Secreted</keyword>
<evidence type="ECO:0000256" key="4">
    <source>
        <dbReference type="SAM" id="SignalP"/>
    </source>
</evidence>
<dbReference type="PANTHER" id="PTHR34823">
    <property type="entry name" value="GLCNAC-BINDING PROTEIN A"/>
    <property type="match status" value="1"/>
</dbReference>
<dbReference type="SUPFAM" id="SSF81296">
    <property type="entry name" value="E set domains"/>
    <property type="match status" value="1"/>
</dbReference>
<accession>A0ABD5BLL1</accession>
<keyword evidence="3 4" id="KW-0732">Signal</keyword>
<dbReference type="AlphaFoldDB" id="A0ABD5BLL1"/>
<dbReference type="PANTHER" id="PTHR34823:SF1">
    <property type="entry name" value="CHITIN-BINDING TYPE-4 DOMAIN-CONTAINING PROTEIN"/>
    <property type="match status" value="1"/>
</dbReference>
<dbReference type="Gene3D" id="2.70.50.50">
    <property type="entry name" value="chitin-binding protein cbp21"/>
    <property type="match status" value="1"/>
</dbReference>
<feature type="domain" description="GlcNAc-binding protein A third" evidence="7">
    <location>
        <begin position="317"/>
        <end position="399"/>
    </location>
</feature>
<feature type="domain" description="Chitin-binding type-4" evidence="5">
    <location>
        <begin position="22"/>
        <end position="187"/>
    </location>
</feature>
<dbReference type="InterPro" id="IPR041029">
    <property type="entry name" value="GbpA_2"/>
</dbReference>
<evidence type="ECO:0000256" key="1">
    <source>
        <dbReference type="ARBA" id="ARBA00022525"/>
    </source>
</evidence>
<reference evidence="8 9" key="1">
    <citation type="submission" date="2023-07" db="EMBL/GenBank/DDBJ databases">
        <title>Pathogens genome sequencing project 196.</title>
        <authorList>
            <person name="Cao X."/>
        </authorList>
    </citation>
    <scope>NUCLEOTIDE SEQUENCE [LARGE SCALE GENOMIC DNA]</scope>
    <source>
        <strain evidence="8 9">SM41</strain>
    </source>
</reference>
<dbReference type="Pfam" id="PF03067">
    <property type="entry name" value="LPMO_10"/>
    <property type="match status" value="1"/>
</dbReference>
<proteinExistence type="predicted"/>